<gene>
    <name evidence="3" type="ORF">BYL167_LOCUS24840</name>
</gene>
<evidence type="ECO:0000256" key="2">
    <source>
        <dbReference type="SAM" id="Phobius"/>
    </source>
</evidence>
<dbReference type="AlphaFoldDB" id="A0A8S2SL11"/>
<evidence type="ECO:0000313" key="3">
    <source>
        <dbReference type="EMBL" id="CAF4232624.1"/>
    </source>
</evidence>
<name>A0A8S2SL11_9BILA</name>
<reference evidence="3" key="1">
    <citation type="submission" date="2021-02" db="EMBL/GenBank/DDBJ databases">
        <authorList>
            <person name="Nowell W R."/>
        </authorList>
    </citation>
    <scope>NUCLEOTIDE SEQUENCE</scope>
</reference>
<protein>
    <recommendedName>
        <fullName evidence="5">NHL repeat containing protein</fullName>
    </recommendedName>
</protein>
<dbReference type="InterPro" id="IPR001258">
    <property type="entry name" value="NHL_repeat"/>
</dbReference>
<keyword evidence="1" id="KW-0677">Repeat</keyword>
<evidence type="ECO:0000313" key="4">
    <source>
        <dbReference type="Proteomes" id="UP000681967"/>
    </source>
</evidence>
<sequence length="71" mass="7181">TASGTTVAGQSNAATGSALNFLNYPTDIALDASGNMYILDGGNNRVVYWAVGASVGVLIAGTGKNTMHNTF</sequence>
<organism evidence="3 4">
    <name type="scientific">Rotaria magnacalcarata</name>
    <dbReference type="NCBI Taxonomy" id="392030"/>
    <lineage>
        <taxon>Eukaryota</taxon>
        <taxon>Metazoa</taxon>
        <taxon>Spiralia</taxon>
        <taxon>Gnathifera</taxon>
        <taxon>Rotifera</taxon>
        <taxon>Eurotatoria</taxon>
        <taxon>Bdelloidea</taxon>
        <taxon>Philodinida</taxon>
        <taxon>Philodinidae</taxon>
        <taxon>Rotaria</taxon>
    </lineage>
</organism>
<keyword evidence="2" id="KW-1133">Transmembrane helix</keyword>
<proteinExistence type="predicted"/>
<keyword evidence="2" id="KW-0812">Transmembrane</keyword>
<evidence type="ECO:0008006" key="5">
    <source>
        <dbReference type="Google" id="ProtNLM"/>
    </source>
</evidence>
<keyword evidence="2" id="KW-0472">Membrane</keyword>
<dbReference type="SUPFAM" id="SSF101898">
    <property type="entry name" value="NHL repeat"/>
    <property type="match status" value="1"/>
</dbReference>
<dbReference type="Proteomes" id="UP000681967">
    <property type="component" value="Unassembled WGS sequence"/>
</dbReference>
<dbReference type="Pfam" id="PF01436">
    <property type="entry name" value="NHL"/>
    <property type="match status" value="1"/>
</dbReference>
<feature type="non-terminal residue" evidence="3">
    <location>
        <position position="1"/>
    </location>
</feature>
<evidence type="ECO:0000256" key="1">
    <source>
        <dbReference type="ARBA" id="ARBA00022737"/>
    </source>
</evidence>
<dbReference type="EMBL" id="CAJOBH010022984">
    <property type="protein sequence ID" value="CAF4232624.1"/>
    <property type="molecule type" value="Genomic_DNA"/>
</dbReference>
<dbReference type="Gene3D" id="2.120.10.30">
    <property type="entry name" value="TolB, C-terminal domain"/>
    <property type="match status" value="1"/>
</dbReference>
<comment type="caution">
    <text evidence="3">The sequence shown here is derived from an EMBL/GenBank/DDBJ whole genome shotgun (WGS) entry which is preliminary data.</text>
</comment>
<accession>A0A8S2SL11</accession>
<feature type="transmembrane region" description="Helical" evidence="2">
    <location>
        <begin position="46"/>
        <end position="63"/>
    </location>
</feature>
<dbReference type="InterPro" id="IPR011042">
    <property type="entry name" value="6-blade_b-propeller_TolB-like"/>
</dbReference>